<evidence type="ECO:0000313" key="3">
    <source>
        <dbReference type="EMBL" id="THF49229.1"/>
    </source>
</evidence>
<reference evidence="3 4" key="1">
    <citation type="submission" date="2019-04" db="EMBL/GenBank/DDBJ databases">
        <title>Rhizobium terrae sp. nov., isolated from a paddy soil.</title>
        <authorList>
            <person name="Lin S.-Y."/>
            <person name="Hameed A."/>
            <person name="Huang H.-I."/>
            <person name="Young C.-C."/>
        </authorList>
    </citation>
    <scope>NUCLEOTIDE SEQUENCE [LARGE SCALE GENOMIC DNA]</scope>
    <source>
        <strain evidence="3 4">CC-HIH110</strain>
    </source>
</reference>
<sequence>MSDRYETDVLVVGSGPAGALIANLLVRRGVNVLLAEKGSDIERNFRGETIAARSVLTLRELGFGPKLASHGFVELEGISFWEKGKNIMSMDYRRFPIDALPIDIPQPAMIGAFNDSSAAYPNFKLLMGYQFTSLIEEGDAIKGARLEGPDGQILEVRSRLVIAADGRFSLVRKASGLKVKITPMERDFVWFKFPRPSGWAHESQLVVKKDRHLVILPTFPDLLRIGYNLPKKGFGDARKQGIAAFRDSISDLDPRLKDLVNQHIQSWNDTSFLEIFTAEVDQWSRDGLLLIGDASHTATPILGQGVNLALQDTIYFAPVIEEALKNSTGPLPSTALEPTANVRRAHKAMVTKFQRLQEANLAQSSALGTMMRRARMRLLNLNPAKYRLMDKVMNAPHNMPMEALHGRVA</sequence>
<comment type="caution">
    <text evidence="3">The sequence shown here is derived from an EMBL/GenBank/DDBJ whole genome shotgun (WGS) entry which is preliminary data.</text>
</comment>
<accession>A0A4S3ZU79</accession>
<dbReference type="RefSeq" id="WP_190236212.1">
    <property type="nucleotide sequence ID" value="NZ_SSOA01000006.1"/>
</dbReference>
<name>A0A4S3ZU79_9HYPH</name>
<protein>
    <submittedName>
        <fullName evidence="3">Monooxygenase</fullName>
    </submittedName>
</protein>
<dbReference type="EMBL" id="SSOA01000006">
    <property type="protein sequence ID" value="THF49229.1"/>
    <property type="molecule type" value="Genomic_DNA"/>
</dbReference>
<dbReference type="GO" id="GO:0071949">
    <property type="term" value="F:FAD binding"/>
    <property type="evidence" value="ECO:0007669"/>
    <property type="project" value="InterPro"/>
</dbReference>
<proteinExistence type="predicted"/>
<dbReference type="PANTHER" id="PTHR43476:SF5">
    <property type="entry name" value="FAD-DEPENDENT MONOOXYGENASE"/>
    <property type="match status" value="1"/>
</dbReference>
<keyword evidence="1" id="KW-0560">Oxidoreductase</keyword>
<dbReference type="Gene3D" id="3.50.50.60">
    <property type="entry name" value="FAD/NAD(P)-binding domain"/>
    <property type="match status" value="2"/>
</dbReference>
<evidence type="ECO:0000256" key="1">
    <source>
        <dbReference type="ARBA" id="ARBA00023002"/>
    </source>
</evidence>
<dbReference type="SUPFAM" id="SSF51905">
    <property type="entry name" value="FAD/NAD(P)-binding domain"/>
    <property type="match status" value="1"/>
</dbReference>
<evidence type="ECO:0000259" key="2">
    <source>
        <dbReference type="Pfam" id="PF01494"/>
    </source>
</evidence>
<gene>
    <name evidence="3" type="ORF">E6C51_12630</name>
</gene>
<organism evidence="3 4">
    <name type="scientific">Allorhizobium terrae</name>
    <dbReference type="NCBI Taxonomy" id="1848972"/>
    <lineage>
        <taxon>Bacteria</taxon>
        <taxon>Pseudomonadati</taxon>
        <taxon>Pseudomonadota</taxon>
        <taxon>Alphaproteobacteria</taxon>
        <taxon>Hyphomicrobiales</taxon>
        <taxon>Rhizobiaceae</taxon>
        <taxon>Rhizobium/Agrobacterium group</taxon>
        <taxon>Allorhizobium</taxon>
    </lineage>
</organism>
<dbReference type="AlphaFoldDB" id="A0A4S3ZU79"/>
<feature type="domain" description="FAD-binding" evidence="2">
    <location>
        <begin position="6"/>
        <end position="326"/>
    </location>
</feature>
<dbReference type="InterPro" id="IPR002938">
    <property type="entry name" value="FAD-bd"/>
</dbReference>
<evidence type="ECO:0000313" key="4">
    <source>
        <dbReference type="Proteomes" id="UP000310754"/>
    </source>
</evidence>
<dbReference type="Pfam" id="PF01494">
    <property type="entry name" value="FAD_binding_3"/>
    <property type="match status" value="1"/>
</dbReference>
<dbReference type="GO" id="GO:0004497">
    <property type="term" value="F:monooxygenase activity"/>
    <property type="evidence" value="ECO:0007669"/>
    <property type="project" value="UniProtKB-KW"/>
</dbReference>
<dbReference type="PRINTS" id="PR00420">
    <property type="entry name" value="RNGMNOXGNASE"/>
</dbReference>
<dbReference type="PANTHER" id="PTHR43476">
    <property type="entry name" value="3-(3-HYDROXY-PHENYL)PROPIONATE/3-HYDROXYCINNAMIC ACID HYDROXYLASE"/>
    <property type="match status" value="1"/>
</dbReference>
<dbReference type="InterPro" id="IPR050631">
    <property type="entry name" value="PheA/TfdB_FAD_monoxygenase"/>
</dbReference>
<dbReference type="InterPro" id="IPR036188">
    <property type="entry name" value="FAD/NAD-bd_sf"/>
</dbReference>
<keyword evidence="3" id="KW-0503">Monooxygenase</keyword>
<keyword evidence="4" id="KW-1185">Reference proteome</keyword>
<dbReference type="Proteomes" id="UP000310754">
    <property type="component" value="Unassembled WGS sequence"/>
</dbReference>